<keyword evidence="1" id="KW-1133">Transmembrane helix</keyword>
<proteinExistence type="predicted"/>
<comment type="caution">
    <text evidence="2">The sequence shown here is derived from an EMBL/GenBank/DDBJ whole genome shotgun (WGS) entry which is preliminary data.</text>
</comment>
<dbReference type="EMBL" id="JACGWS010000010">
    <property type="protein sequence ID" value="MBC8756234.1"/>
    <property type="molecule type" value="Genomic_DNA"/>
</dbReference>
<feature type="transmembrane region" description="Helical" evidence="1">
    <location>
        <begin position="64"/>
        <end position="81"/>
    </location>
</feature>
<protein>
    <submittedName>
        <fullName evidence="2">Uncharacterized protein</fullName>
    </submittedName>
</protein>
<feature type="transmembrane region" description="Helical" evidence="1">
    <location>
        <begin position="154"/>
        <end position="174"/>
    </location>
</feature>
<reference evidence="2 3" key="1">
    <citation type="submission" date="2020-07" db="EMBL/GenBank/DDBJ databases">
        <title>Description of Kordia aestuariivivens sp. nov., isolated from a tidal flat.</title>
        <authorList>
            <person name="Park S."/>
            <person name="Yoon J.-H."/>
        </authorList>
    </citation>
    <scope>NUCLEOTIDE SEQUENCE [LARGE SCALE GENOMIC DNA]</scope>
    <source>
        <strain evidence="2 3">YSTF-M3</strain>
    </source>
</reference>
<keyword evidence="1" id="KW-0812">Transmembrane</keyword>
<keyword evidence="1" id="KW-0472">Membrane</keyword>
<name>A0ABR7QCF9_9FLAO</name>
<accession>A0ABR7QCF9</accession>
<evidence type="ECO:0000256" key="1">
    <source>
        <dbReference type="SAM" id="Phobius"/>
    </source>
</evidence>
<gene>
    <name evidence="2" type="ORF">H2O64_16275</name>
</gene>
<sequence length="213" mass="25139">MASTANIISEIAQFSIVLPITACVFRYKRFDKLFWTLGILLAFAGIISYSAYQLYIKGENNMHLLHVYTVVEYTLWSLFYYQLFQKVWVKRLLISLNILFILFSIYNVLNWQPLDTYNSYGRSLEGILLLCFAIGWFYKVFINSAIKRLETHPIFWINAGVLVYFSGAFLLFSSKNFMQKISREEFIAIWTLHGIFLIIHYLFISIGIWLKKR</sequence>
<feature type="transmembrane region" description="Helical" evidence="1">
    <location>
        <begin position="123"/>
        <end position="142"/>
    </location>
</feature>
<dbReference type="Proteomes" id="UP000619238">
    <property type="component" value="Unassembled WGS sequence"/>
</dbReference>
<feature type="transmembrane region" description="Helical" evidence="1">
    <location>
        <begin position="34"/>
        <end position="52"/>
    </location>
</feature>
<evidence type="ECO:0000313" key="3">
    <source>
        <dbReference type="Proteomes" id="UP000619238"/>
    </source>
</evidence>
<feature type="transmembrane region" description="Helical" evidence="1">
    <location>
        <begin position="93"/>
        <end position="111"/>
    </location>
</feature>
<evidence type="ECO:0000313" key="2">
    <source>
        <dbReference type="EMBL" id="MBC8756234.1"/>
    </source>
</evidence>
<keyword evidence="3" id="KW-1185">Reference proteome</keyword>
<dbReference type="RefSeq" id="WP_187563276.1">
    <property type="nucleotide sequence ID" value="NZ_JACGWS010000010.1"/>
</dbReference>
<feature type="transmembrane region" description="Helical" evidence="1">
    <location>
        <begin position="186"/>
        <end position="210"/>
    </location>
</feature>
<organism evidence="2 3">
    <name type="scientific">Kordia aestuariivivens</name>
    <dbReference type="NCBI Taxonomy" id="2759037"/>
    <lineage>
        <taxon>Bacteria</taxon>
        <taxon>Pseudomonadati</taxon>
        <taxon>Bacteroidota</taxon>
        <taxon>Flavobacteriia</taxon>
        <taxon>Flavobacteriales</taxon>
        <taxon>Flavobacteriaceae</taxon>
        <taxon>Kordia</taxon>
    </lineage>
</organism>